<dbReference type="InterPro" id="IPR036188">
    <property type="entry name" value="FAD/NAD-bd_sf"/>
</dbReference>
<dbReference type="GO" id="GO:0016614">
    <property type="term" value="F:oxidoreductase activity, acting on CH-OH group of donors"/>
    <property type="evidence" value="ECO:0007669"/>
    <property type="project" value="InterPro"/>
</dbReference>
<evidence type="ECO:0000256" key="4">
    <source>
        <dbReference type="RuleBase" id="RU003968"/>
    </source>
</evidence>
<dbReference type="InterPro" id="IPR012132">
    <property type="entry name" value="GMC_OxRdtase"/>
</dbReference>
<reference evidence="7 8" key="1">
    <citation type="journal article" date="2017" name="Biotechnol. Biofuels">
        <title>Differential beta-glucosidase expression as a function of carbon source availability in Talaromyces amestolkiae: a genomic and proteomic approach.</title>
        <authorList>
            <person name="de Eugenio L.I."/>
            <person name="Mendez-Liter J.A."/>
            <person name="Nieto-Dominguez M."/>
            <person name="Alonso L."/>
            <person name="Gil-Munoz J."/>
            <person name="Barriuso J."/>
            <person name="Prieto A."/>
            <person name="Martinez M.J."/>
        </authorList>
    </citation>
    <scope>NUCLEOTIDE SEQUENCE [LARGE SCALE GENOMIC DNA]</scope>
    <source>
        <strain evidence="7 8">CIB</strain>
    </source>
</reference>
<dbReference type="Gene3D" id="3.30.560.10">
    <property type="entry name" value="Glucose Oxidase, domain 3"/>
    <property type="match status" value="1"/>
</dbReference>
<proteinExistence type="inferred from homology"/>
<dbReference type="InterPro" id="IPR000172">
    <property type="entry name" value="GMC_OxRdtase_N"/>
</dbReference>
<feature type="domain" description="Glucose-methanol-choline oxidoreductase N-terminal" evidence="5">
    <location>
        <begin position="84"/>
        <end position="107"/>
    </location>
</feature>
<feature type="active site" description="Proton donor" evidence="2">
    <location>
        <position position="493"/>
    </location>
</feature>
<evidence type="ECO:0000256" key="3">
    <source>
        <dbReference type="PIRSR" id="PIRSR000137-2"/>
    </source>
</evidence>
<feature type="domain" description="Glucose-methanol-choline oxidoreductase N-terminal" evidence="6">
    <location>
        <begin position="262"/>
        <end position="276"/>
    </location>
</feature>
<dbReference type="Gene3D" id="3.50.50.60">
    <property type="entry name" value="FAD/NAD(P)-binding domain"/>
    <property type="match status" value="1"/>
</dbReference>
<dbReference type="EMBL" id="MIKG01000009">
    <property type="protein sequence ID" value="RAO69353.1"/>
    <property type="molecule type" value="Genomic_DNA"/>
</dbReference>
<evidence type="ECO:0000313" key="7">
    <source>
        <dbReference type="EMBL" id="RAO69353.1"/>
    </source>
</evidence>
<dbReference type="SUPFAM" id="SSF51905">
    <property type="entry name" value="FAD/NAD(P)-binding domain"/>
    <property type="match status" value="1"/>
</dbReference>
<dbReference type="Pfam" id="PF00732">
    <property type="entry name" value="GMC_oxred_N"/>
    <property type="match status" value="1"/>
</dbReference>
<dbReference type="GeneID" id="63794581"/>
<evidence type="ECO:0000256" key="2">
    <source>
        <dbReference type="PIRSR" id="PIRSR000137-1"/>
    </source>
</evidence>
<comment type="caution">
    <text evidence="7">The sequence shown here is derived from an EMBL/GenBank/DDBJ whole genome shotgun (WGS) entry which is preliminary data.</text>
</comment>
<dbReference type="PROSITE" id="PS00624">
    <property type="entry name" value="GMC_OXRED_2"/>
    <property type="match status" value="1"/>
</dbReference>
<gene>
    <name evidence="7" type="ORF">BHQ10_005365</name>
</gene>
<organism evidence="7 8">
    <name type="scientific">Talaromyces amestolkiae</name>
    <dbReference type="NCBI Taxonomy" id="1196081"/>
    <lineage>
        <taxon>Eukaryota</taxon>
        <taxon>Fungi</taxon>
        <taxon>Dikarya</taxon>
        <taxon>Ascomycota</taxon>
        <taxon>Pezizomycotina</taxon>
        <taxon>Eurotiomycetes</taxon>
        <taxon>Eurotiomycetidae</taxon>
        <taxon>Eurotiales</taxon>
        <taxon>Trichocomaceae</taxon>
        <taxon>Talaromyces</taxon>
        <taxon>Talaromyces sect. Talaromyces</taxon>
    </lineage>
</organism>
<sequence length="553" mass="60642">MATDSYDYIIIGGGTAGSVIASRLKESNPSLDILIIEAGPDVRSRADVLDGTQWAALLRGELDWGDLTVPQSHVDGRVLPNFSGKALGGSSAINAGGWTRGEKENYDLWAQLVNDPRWSYDGLLPYFRKCETYWDPKGDPAVHGFDGPIRMEPAVDRQYPLREKVKDAWAAVGVPYKRDMNDGKPIGLGELIENRVNGVRHIASSAYGLKDVEILTETLVKRVIVEEKFFLKVATAVELAGNQGDATRRIITARREIIVSAGSYRSPQILMLSGLGPQKDLQEHGIETVLDLPDVGRHFQDHCCVNQWWKIRGPEKGLSVGSSAFNNPVYFKGLPLDFIATQSAPEEGLLKALSADNNTTPELHAVASQHGHIEIYVMYLAFNEGDPLLIPDGTHITTSTMCMLPTSRGSIRLRDANPESLPLIDPNYLATETDRYVLREGLRKIHEVLRRTGVGRGLIVSEAVEEGGREVSSDSTDEELNELIRRRLGTMFHPAGSVSMGQVVDSELRVKGVDRLRVVDASVIPVPIAGHIQYCVYALAEQAADMILASSEA</sequence>
<accession>A0A364L0L6</accession>
<comment type="similarity">
    <text evidence="1 4">Belongs to the GMC oxidoreductase family.</text>
</comment>
<evidence type="ECO:0000259" key="5">
    <source>
        <dbReference type="PROSITE" id="PS00623"/>
    </source>
</evidence>
<dbReference type="PANTHER" id="PTHR11552">
    <property type="entry name" value="GLUCOSE-METHANOL-CHOLINE GMC OXIDOREDUCTASE"/>
    <property type="match status" value="1"/>
</dbReference>
<keyword evidence="3 4" id="KW-0274">FAD</keyword>
<comment type="cofactor">
    <cofactor evidence="3">
        <name>FAD</name>
        <dbReference type="ChEBI" id="CHEBI:57692"/>
    </cofactor>
</comment>
<dbReference type="PROSITE" id="PS00623">
    <property type="entry name" value="GMC_OXRED_1"/>
    <property type="match status" value="1"/>
</dbReference>
<dbReference type="AlphaFoldDB" id="A0A364L0L6"/>
<keyword evidence="8" id="KW-1185">Reference proteome</keyword>
<dbReference type="SUPFAM" id="SSF54373">
    <property type="entry name" value="FAD-linked reductases, C-terminal domain"/>
    <property type="match status" value="1"/>
</dbReference>
<dbReference type="Pfam" id="PF05199">
    <property type="entry name" value="GMC_oxred_C"/>
    <property type="match status" value="1"/>
</dbReference>
<dbReference type="PANTHER" id="PTHR11552:SF123">
    <property type="entry name" value="GMC OXIDOREDUCTASE (AFU_ORTHOLOGUE AFUA_2G01770)-RELATED"/>
    <property type="match status" value="1"/>
</dbReference>
<protein>
    <recommendedName>
        <fullName evidence="5 6">Glucose-methanol-choline oxidoreductase N-terminal domain-containing protein</fullName>
    </recommendedName>
</protein>
<evidence type="ECO:0000259" key="6">
    <source>
        <dbReference type="PROSITE" id="PS00624"/>
    </source>
</evidence>
<dbReference type="InterPro" id="IPR007867">
    <property type="entry name" value="GMC_OxRtase_C"/>
</dbReference>
<evidence type="ECO:0000256" key="1">
    <source>
        <dbReference type="ARBA" id="ARBA00010790"/>
    </source>
</evidence>
<evidence type="ECO:0000313" key="8">
    <source>
        <dbReference type="Proteomes" id="UP000249363"/>
    </source>
</evidence>
<dbReference type="GO" id="GO:0050660">
    <property type="term" value="F:flavin adenine dinucleotide binding"/>
    <property type="evidence" value="ECO:0007669"/>
    <property type="project" value="InterPro"/>
</dbReference>
<name>A0A364L0L6_TALAM</name>
<dbReference type="STRING" id="1196081.A0A364L0L6"/>
<dbReference type="PIRSF" id="PIRSF000137">
    <property type="entry name" value="Alcohol_oxidase"/>
    <property type="match status" value="1"/>
</dbReference>
<feature type="binding site" evidence="3">
    <location>
        <position position="220"/>
    </location>
    <ligand>
        <name>FAD</name>
        <dbReference type="ChEBI" id="CHEBI:57692"/>
    </ligand>
</feature>
<dbReference type="OrthoDB" id="269227at2759"/>
<feature type="active site" description="Proton acceptor" evidence="2">
    <location>
        <position position="531"/>
    </location>
</feature>
<dbReference type="Proteomes" id="UP000249363">
    <property type="component" value="Unassembled WGS sequence"/>
</dbReference>
<keyword evidence="4" id="KW-0285">Flavoprotein</keyword>
<dbReference type="RefSeq" id="XP_040733869.1">
    <property type="nucleotide sequence ID" value="XM_040877833.1"/>
</dbReference>